<dbReference type="InterPro" id="IPR001810">
    <property type="entry name" value="F-box_dom"/>
</dbReference>
<gene>
    <name evidence="2" type="ORF">TIFTF001_013143</name>
</gene>
<dbReference type="InterPro" id="IPR006527">
    <property type="entry name" value="F-box-assoc_dom_typ1"/>
</dbReference>
<dbReference type="InterPro" id="IPR036047">
    <property type="entry name" value="F-box-like_dom_sf"/>
</dbReference>
<dbReference type="NCBIfam" id="TIGR01640">
    <property type="entry name" value="F_box_assoc_1"/>
    <property type="match status" value="1"/>
</dbReference>
<dbReference type="InterPro" id="IPR050796">
    <property type="entry name" value="SCF_F-box_component"/>
</dbReference>
<name>A0AA87ZUF2_FICCA</name>
<dbReference type="SMART" id="SM00256">
    <property type="entry name" value="FBOX"/>
    <property type="match status" value="1"/>
</dbReference>
<dbReference type="EMBL" id="BTGU01000017">
    <property type="protein sequence ID" value="GMN43949.1"/>
    <property type="molecule type" value="Genomic_DNA"/>
</dbReference>
<dbReference type="SUPFAM" id="SSF81383">
    <property type="entry name" value="F-box domain"/>
    <property type="match status" value="1"/>
</dbReference>
<dbReference type="AlphaFoldDB" id="A0AA87ZUF2"/>
<dbReference type="Pfam" id="PF07734">
    <property type="entry name" value="FBA_1"/>
    <property type="match status" value="1"/>
</dbReference>
<dbReference type="InterPro" id="IPR017451">
    <property type="entry name" value="F-box-assoc_interact_dom"/>
</dbReference>
<dbReference type="PANTHER" id="PTHR31672">
    <property type="entry name" value="BNACNNG10540D PROTEIN"/>
    <property type="match status" value="1"/>
</dbReference>
<dbReference type="Proteomes" id="UP001187192">
    <property type="component" value="Unassembled WGS sequence"/>
</dbReference>
<dbReference type="PANTHER" id="PTHR31672:SF13">
    <property type="entry name" value="F-BOX PROTEIN CPR30-LIKE"/>
    <property type="match status" value="1"/>
</dbReference>
<accession>A0AA87ZUF2</accession>
<keyword evidence="3" id="KW-1185">Reference proteome</keyword>
<dbReference type="CDD" id="cd22157">
    <property type="entry name" value="F-box_AtFBW1-like"/>
    <property type="match status" value="1"/>
</dbReference>
<dbReference type="PROSITE" id="PS50181">
    <property type="entry name" value="FBOX"/>
    <property type="match status" value="1"/>
</dbReference>
<protein>
    <recommendedName>
        <fullName evidence="1">F-box domain-containing protein</fullName>
    </recommendedName>
</protein>
<evidence type="ECO:0000259" key="1">
    <source>
        <dbReference type="PROSITE" id="PS50181"/>
    </source>
</evidence>
<comment type="caution">
    <text evidence="2">The sequence shown here is derived from an EMBL/GenBank/DDBJ whole genome shotgun (WGS) entry which is preliminary data.</text>
</comment>
<feature type="domain" description="F-box" evidence="1">
    <location>
        <begin position="1"/>
        <end position="50"/>
    </location>
</feature>
<dbReference type="Gene3D" id="1.20.1280.50">
    <property type="match status" value="1"/>
</dbReference>
<reference evidence="2" key="1">
    <citation type="submission" date="2023-07" db="EMBL/GenBank/DDBJ databases">
        <title>draft genome sequence of fig (Ficus carica).</title>
        <authorList>
            <person name="Takahashi T."/>
            <person name="Nishimura K."/>
        </authorList>
    </citation>
    <scope>NUCLEOTIDE SEQUENCE</scope>
</reference>
<evidence type="ECO:0000313" key="2">
    <source>
        <dbReference type="EMBL" id="GMN43949.1"/>
    </source>
</evidence>
<proteinExistence type="predicted"/>
<evidence type="ECO:0000313" key="3">
    <source>
        <dbReference type="Proteomes" id="UP001187192"/>
    </source>
</evidence>
<dbReference type="Pfam" id="PF00646">
    <property type="entry name" value="F-box"/>
    <property type="match status" value="1"/>
</dbReference>
<organism evidence="2 3">
    <name type="scientific">Ficus carica</name>
    <name type="common">Common fig</name>
    <dbReference type="NCBI Taxonomy" id="3494"/>
    <lineage>
        <taxon>Eukaryota</taxon>
        <taxon>Viridiplantae</taxon>
        <taxon>Streptophyta</taxon>
        <taxon>Embryophyta</taxon>
        <taxon>Tracheophyta</taxon>
        <taxon>Spermatophyta</taxon>
        <taxon>Magnoliopsida</taxon>
        <taxon>eudicotyledons</taxon>
        <taxon>Gunneridae</taxon>
        <taxon>Pentapetalae</taxon>
        <taxon>rosids</taxon>
        <taxon>fabids</taxon>
        <taxon>Rosales</taxon>
        <taxon>Moraceae</taxon>
        <taxon>Ficeae</taxon>
        <taxon>Ficus</taxon>
    </lineage>
</organism>
<sequence>MDSFSYLPKELLEDIMSRLPPNSLVRAKCLSKSWNTVISDFVNDPEFIARHLQNMKNKPSTSLVFRYRRGQFSLLTLYNDDGSEDHICSFSKDFYLPILRGEACQGAYHCDGIVCVVKDFSTIMLCNPAFQEFKLLPESSIKVVKPFCMGVGFGYDLRAKDYKLVRILRSRNIIAEVYALGTNSWREINVSQDIKICFENRSALYWRGVCYWVMYDSNDGDKDKILCFDMCNEEFRIITGPYESELEADWMGLFVWNDSLALFLSSEAHDPWSASSSSSSSLSESDSNDLNPVIIEICVLDNSFGAEGINGACSWTKSVYMTPPINVVNAFTFLKGDEFLIKDSHGQLVSYNIRTKKLRNIAIHGVGQNQIGNWACSYVESLVSVRWRR</sequence>